<protein>
    <submittedName>
        <fullName evidence="1">Uncharacterized protein</fullName>
    </submittedName>
</protein>
<reference evidence="1 2" key="1">
    <citation type="submission" date="2023-03" db="EMBL/GenBank/DDBJ databases">
        <title>Genome insight into feeding habits of ladybird beetles.</title>
        <authorList>
            <person name="Li H.-S."/>
            <person name="Huang Y.-H."/>
            <person name="Pang H."/>
        </authorList>
    </citation>
    <scope>NUCLEOTIDE SEQUENCE [LARGE SCALE GENOMIC DNA]</scope>
    <source>
        <strain evidence="1">SYSU_2023b</strain>
        <tissue evidence="1">Whole body</tissue>
    </source>
</reference>
<keyword evidence="2" id="KW-1185">Reference proteome</keyword>
<sequence length="95" mass="11003">MRLLQFRLQENLPPKFNLRECILTHARRLYVIIKQGKFREAIKVETAVKAISNRENYVGIHEDIEIQPSGHKDALKPPLSLAEDACMENAYRVKS</sequence>
<proteinExistence type="predicted"/>
<gene>
    <name evidence="1" type="ORF">WA026_017134</name>
</gene>
<evidence type="ECO:0000313" key="2">
    <source>
        <dbReference type="Proteomes" id="UP001431783"/>
    </source>
</evidence>
<evidence type="ECO:0000313" key="1">
    <source>
        <dbReference type="EMBL" id="KAK9872323.1"/>
    </source>
</evidence>
<accession>A0AAW1TUG4</accession>
<dbReference type="AlphaFoldDB" id="A0AAW1TUG4"/>
<dbReference type="EMBL" id="JARQZJ010000010">
    <property type="protein sequence ID" value="KAK9872323.1"/>
    <property type="molecule type" value="Genomic_DNA"/>
</dbReference>
<dbReference type="Proteomes" id="UP001431783">
    <property type="component" value="Unassembled WGS sequence"/>
</dbReference>
<comment type="caution">
    <text evidence="1">The sequence shown here is derived from an EMBL/GenBank/DDBJ whole genome shotgun (WGS) entry which is preliminary data.</text>
</comment>
<organism evidence="1 2">
    <name type="scientific">Henosepilachna vigintioctopunctata</name>
    <dbReference type="NCBI Taxonomy" id="420089"/>
    <lineage>
        <taxon>Eukaryota</taxon>
        <taxon>Metazoa</taxon>
        <taxon>Ecdysozoa</taxon>
        <taxon>Arthropoda</taxon>
        <taxon>Hexapoda</taxon>
        <taxon>Insecta</taxon>
        <taxon>Pterygota</taxon>
        <taxon>Neoptera</taxon>
        <taxon>Endopterygota</taxon>
        <taxon>Coleoptera</taxon>
        <taxon>Polyphaga</taxon>
        <taxon>Cucujiformia</taxon>
        <taxon>Coccinelloidea</taxon>
        <taxon>Coccinellidae</taxon>
        <taxon>Epilachninae</taxon>
        <taxon>Epilachnini</taxon>
        <taxon>Henosepilachna</taxon>
    </lineage>
</organism>
<name>A0AAW1TUG4_9CUCU</name>